<dbReference type="InterPro" id="IPR002957">
    <property type="entry name" value="Keratin_I"/>
</dbReference>
<dbReference type="PANTHER" id="PTHR23239:SF180">
    <property type="entry name" value="KERATIN, TYPE I CYTOSKELETAL 17"/>
    <property type="match status" value="1"/>
</dbReference>
<reference evidence="6" key="2">
    <citation type="submission" date="2025-08" db="UniProtKB">
        <authorList>
            <consortium name="Ensembl"/>
        </authorList>
    </citation>
    <scope>IDENTIFICATION</scope>
</reference>
<accession>A0A8C4T7R7</accession>
<dbReference type="FunFam" id="1.20.5.500:FF:000001">
    <property type="entry name" value="Type II keratin 23"/>
    <property type="match status" value="1"/>
</dbReference>
<dbReference type="Pfam" id="PF00038">
    <property type="entry name" value="Filament"/>
    <property type="match status" value="1"/>
</dbReference>
<reference evidence="6" key="3">
    <citation type="submission" date="2025-09" db="UniProtKB">
        <authorList>
            <consortium name="Ensembl"/>
        </authorList>
    </citation>
    <scope>IDENTIFICATION</scope>
</reference>
<dbReference type="AlphaFoldDB" id="A0A8C4T7R7"/>
<evidence type="ECO:0000313" key="6">
    <source>
        <dbReference type="Ensembl" id="ENSECRP00000028291.1"/>
    </source>
</evidence>
<feature type="coiled-coil region" evidence="4">
    <location>
        <begin position="198"/>
        <end position="236"/>
    </location>
</feature>
<dbReference type="PANTHER" id="PTHR23239">
    <property type="entry name" value="INTERMEDIATE FILAMENT"/>
    <property type="match status" value="1"/>
</dbReference>
<dbReference type="PROSITE" id="PS51842">
    <property type="entry name" value="IF_ROD_2"/>
    <property type="match status" value="1"/>
</dbReference>
<keyword evidence="1" id="KW-0416">Keratin</keyword>
<evidence type="ECO:0000313" key="7">
    <source>
        <dbReference type="Proteomes" id="UP000694620"/>
    </source>
</evidence>
<dbReference type="PRINTS" id="PR01248">
    <property type="entry name" value="TYPE1KERATIN"/>
</dbReference>
<reference evidence="6" key="1">
    <citation type="submission" date="2021-06" db="EMBL/GenBank/DDBJ databases">
        <authorList>
            <consortium name="Wellcome Sanger Institute Data Sharing"/>
        </authorList>
    </citation>
    <scope>NUCLEOTIDE SEQUENCE [LARGE SCALE GENOMIC DNA]</scope>
</reference>
<evidence type="ECO:0000259" key="5">
    <source>
        <dbReference type="PROSITE" id="PS51842"/>
    </source>
</evidence>
<dbReference type="GO" id="GO:0005198">
    <property type="term" value="F:structural molecule activity"/>
    <property type="evidence" value="ECO:0007669"/>
    <property type="project" value="InterPro"/>
</dbReference>
<dbReference type="SUPFAM" id="SSF64593">
    <property type="entry name" value="Intermediate filament protein, coiled coil region"/>
    <property type="match status" value="2"/>
</dbReference>
<organism evidence="6 7">
    <name type="scientific">Erpetoichthys calabaricus</name>
    <name type="common">Rope fish</name>
    <name type="synonym">Calamoichthys calabaricus</name>
    <dbReference type="NCBI Taxonomy" id="27687"/>
    <lineage>
        <taxon>Eukaryota</taxon>
        <taxon>Metazoa</taxon>
        <taxon>Chordata</taxon>
        <taxon>Craniata</taxon>
        <taxon>Vertebrata</taxon>
        <taxon>Euteleostomi</taxon>
        <taxon>Actinopterygii</taxon>
        <taxon>Polypteriformes</taxon>
        <taxon>Polypteridae</taxon>
        <taxon>Erpetoichthys</taxon>
    </lineage>
</organism>
<evidence type="ECO:0000256" key="1">
    <source>
        <dbReference type="ARBA" id="ARBA00022744"/>
    </source>
</evidence>
<dbReference type="Ensembl" id="ENSECRT00000028882.1">
    <property type="protein sequence ID" value="ENSECRP00000028291.1"/>
    <property type="gene ID" value="ENSECRG00000016672.1"/>
</dbReference>
<sequence>MRRTLKQQRSAGITNQYDAITPNDAFIKIIQGVQNKLITSATLSLHGAPAVPLIASTSSTRVFTGYGNSNSGLYGAAVGIDEVFSINDKATMQNLNDRLAAYLERVRSLGLANNKLEQQIRDWYAAAADAKPKDFGPQERAVAELRAKIHATTVDNAKIVLQIDNAKLAAEDFRVKYENEMAMRQSVEIDISGLRKLMDELTMARSDLEMQVEGLKEELIHLKKNHQEEMQAVQNSMSGTVNVEVDAAPQQDLAKTLEEIRSQYRSIVENNRRDMENWYKAKFEELDNQVSSDSDALESLKSQKCELKRTLQALEIELQSQHNLVSTSKGALENTLLETKSRYASQLSQLQFTINKLEAELMNLRQDMETQSNEYKILLNVKIRLEMEIAEYRLLITSFPLAEPIRTRKVKKLVEDFVDGKVVNTHEEEFEEAIR</sequence>
<dbReference type="Gene3D" id="1.20.5.500">
    <property type="entry name" value="Single helix bin"/>
    <property type="match status" value="1"/>
</dbReference>
<feature type="domain" description="IF rod" evidence="5">
    <location>
        <begin position="88"/>
        <end position="403"/>
    </location>
</feature>
<dbReference type="SMART" id="SM01391">
    <property type="entry name" value="Filament"/>
    <property type="match status" value="1"/>
</dbReference>
<feature type="coiled-coil region" evidence="4">
    <location>
        <begin position="297"/>
        <end position="381"/>
    </location>
</feature>
<dbReference type="Gene3D" id="1.20.5.1160">
    <property type="entry name" value="Vasodilator-stimulated phosphoprotein"/>
    <property type="match status" value="1"/>
</dbReference>
<dbReference type="Gene3D" id="1.20.5.170">
    <property type="match status" value="1"/>
</dbReference>
<gene>
    <name evidence="6" type="primary">LOC114665305</name>
</gene>
<dbReference type="GeneTree" id="ENSGT00950000182969"/>
<name>A0A8C4T7R7_ERPCA</name>
<keyword evidence="7" id="KW-1185">Reference proteome</keyword>
<evidence type="ECO:0000256" key="4">
    <source>
        <dbReference type="SAM" id="Coils"/>
    </source>
</evidence>
<keyword evidence="3 4" id="KW-0175">Coiled coil</keyword>
<dbReference type="InterPro" id="IPR039008">
    <property type="entry name" value="IF_rod_dom"/>
</dbReference>
<dbReference type="GO" id="GO:0005882">
    <property type="term" value="C:intermediate filament"/>
    <property type="evidence" value="ECO:0007669"/>
    <property type="project" value="UniProtKB-KW"/>
</dbReference>
<dbReference type="Proteomes" id="UP000694620">
    <property type="component" value="Chromosome 14"/>
</dbReference>
<protein>
    <submittedName>
        <fullName evidence="6">Keratin, type I cytoskeletal 17-like</fullName>
    </submittedName>
</protein>
<evidence type="ECO:0000256" key="2">
    <source>
        <dbReference type="ARBA" id="ARBA00022754"/>
    </source>
</evidence>
<keyword evidence="2" id="KW-0403">Intermediate filament</keyword>
<dbReference type="FunFam" id="1.20.5.1160:FF:000002">
    <property type="entry name" value="Type I keratin 10"/>
    <property type="match status" value="1"/>
</dbReference>
<dbReference type="FunFam" id="1.20.5.170:FF:000002">
    <property type="entry name" value="Type I keratin KA11"/>
    <property type="match status" value="1"/>
</dbReference>
<proteinExistence type="predicted"/>
<evidence type="ECO:0000256" key="3">
    <source>
        <dbReference type="ARBA" id="ARBA00023054"/>
    </source>
</evidence>